<dbReference type="AlphaFoldDB" id="A0AAD7D2U8"/>
<name>A0AAD7D2U8_MYCRO</name>
<reference evidence="2" key="1">
    <citation type="submission" date="2023-03" db="EMBL/GenBank/DDBJ databases">
        <title>Massive genome expansion in bonnet fungi (Mycena s.s.) driven by repeated elements and novel gene families across ecological guilds.</title>
        <authorList>
            <consortium name="Lawrence Berkeley National Laboratory"/>
            <person name="Harder C.B."/>
            <person name="Miyauchi S."/>
            <person name="Viragh M."/>
            <person name="Kuo A."/>
            <person name="Thoen E."/>
            <person name="Andreopoulos B."/>
            <person name="Lu D."/>
            <person name="Skrede I."/>
            <person name="Drula E."/>
            <person name="Henrissat B."/>
            <person name="Morin E."/>
            <person name="Kohler A."/>
            <person name="Barry K."/>
            <person name="LaButti K."/>
            <person name="Morin E."/>
            <person name="Salamov A."/>
            <person name="Lipzen A."/>
            <person name="Mereny Z."/>
            <person name="Hegedus B."/>
            <person name="Baldrian P."/>
            <person name="Stursova M."/>
            <person name="Weitz H."/>
            <person name="Taylor A."/>
            <person name="Grigoriev I.V."/>
            <person name="Nagy L.G."/>
            <person name="Martin F."/>
            <person name="Kauserud H."/>
        </authorList>
    </citation>
    <scope>NUCLEOTIDE SEQUENCE</scope>
    <source>
        <strain evidence="2">CBHHK067</strain>
    </source>
</reference>
<protein>
    <submittedName>
        <fullName evidence="2">Uncharacterized protein</fullName>
    </submittedName>
</protein>
<evidence type="ECO:0000313" key="2">
    <source>
        <dbReference type="EMBL" id="KAJ7676256.1"/>
    </source>
</evidence>
<evidence type="ECO:0000313" key="3">
    <source>
        <dbReference type="Proteomes" id="UP001221757"/>
    </source>
</evidence>
<organism evidence="2 3">
    <name type="scientific">Mycena rosella</name>
    <name type="common">Pink bonnet</name>
    <name type="synonym">Agaricus rosellus</name>
    <dbReference type="NCBI Taxonomy" id="1033263"/>
    <lineage>
        <taxon>Eukaryota</taxon>
        <taxon>Fungi</taxon>
        <taxon>Dikarya</taxon>
        <taxon>Basidiomycota</taxon>
        <taxon>Agaricomycotina</taxon>
        <taxon>Agaricomycetes</taxon>
        <taxon>Agaricomycetidae</taxon>
        <taxon>Agaricales</taxon>
        <taxon>Marasmiineae</taxon>
        <taxon>Mycenaceae</taxon>
        <taxon>Mycena</taxon>
    </lineage>
</organism>
<keyword evidence="3" id="KW-1185">Reference proteome</keyword>
<dbReference type="Proteomes" id="UP001221757">
    <property type="component" value="Unassembled WGS sequence"/>
</dbReference>
<sequence length="264" mass="30216">MSWSRRYRRPIHLTMTTTVVFFKPRPHLPPPHESHGSEWIPIGTYAGPFHPDQHPNEAIDRRVITCSADLVAHWEQFHHEIRPLLVFPSVDSAPLRCLLYDFASSDFHRRVEAFGASVGGHLVRVCLKWMPRHHNDNQKELLRKIKKIDNWHIIGMSHEKIEMKMWAVMLHDVEVYLAIRDRYRLQLERHCNIWDKVYVAARRKTVVSLNWLLAPPISAADEANSAPNSAPHSPLPSSSSSSFQSSETSSGSSSGSWPVLKLCG</sequence>
<proteinExistence type="predicted"/>
<accession>A0AAD7D2U8</accession>
<dbReference type="EMBL" id="JARKIE010000144">
    <property type="protein sequence ID" value="KAJ7676256.1"/>
    <property type="molecule type" value="Genomic_DNA"/>
</dbReference>
<feature type="region of interest" description="Disordered" evidence="1">
    <location>
        <begin position="222"/>
        <end position="264"/>
    </location>
</feature>
<gene>
    <name evidence="2" type="ORF">B0H17DRAFT_126610</name>
</gene>
<feature type="compositionally biased region" description="Low complexity" evidence="1">
    <location>
        <begin position="225"/>
        <end position="258"/>
    </location>
</feature>
<evidence type="ECO:0000256" key="1">
    <source>
        <dbReference type="SAM" id="MobiDB-lite"/>
    </source>
</evidence>
<comment type="caution">
    <text evidence="2">The sequence shown here is derived from an EMBL/GenBank/DDBJ whole genome shotgun (WGS) entry which is preliminary data.</text>
</comment>